<feature type="transmembrane region" description="Helical" evidence="2">
    <location>
        <begin position="54"/>
        <end position="75"/>
    </location>
</feature>
<comment type="caution">
    <text evidence="3">The sequence shown here is derived from an EMBL/GenBank/DDBJ whole genome shotgun (WGS) entry which is preliminary data.</text>
</comment>
<protein>
    <recommendedName>
        <fullName evidence="5">Cell division protein FtsL</fullName>
    </recommendedName>
</protein>
<dbReference type="AlphaFoldDB" id="A0A9D2DDF9"/>
<evidence type="ECO:0000256" key="1">
    <source>
        <dbReference type="SAM" id="MobiDB-lite"/>
    </source>
</evidence>
<gene>
    <name evidence="3" type="ORF">H9816_02810</name>
</gene>
<evidence type="ECO:0008006" key="5">
    <source>
        <dbReference type="Google" id="ProtNLM"/>
    </source>
</evidence>
<evidence type="ECO:0000256" key="2">
    <source>
        <dbReference type="SAM" id="Phobius"/>
    </source>
</evidence>
<reference evidence="3" key="1">
    <citation type="journal article" date="2021" name="PeerJ">
        <title>Extensive microbial diversity within the chicken gut microbiome revealed by metagenomics and culture.</title>
        <authorList>
            <person name="Gilroy R."/>
            <person name="Ravi A."/>
            <person name="Getino M."/>
            <person name="Pursley I."/>
            <person name="Horton D.L."/>
            <person name="Alikhan N.F."/>
            <person name="Baker D."/>
            <person name="Gharbi K."/>
            <person name="Hall N."/>
            <person name="Watson M."/>
            <person name="Adriaenssens E.M."/>
            <person name="Foster-Nyarko E."/>
            <person name="Jarju S."/>
            <person name="Secka A."/>
            <person name="Antonio M."/>
            <person name="Oren A."/>
            <person name="Chaudhuri R.R."/>
            <person name="La Ragione R."/>
            <person name="Hildebrand F."/>
            <person name="Pallen M.J."/>
        </authorList>
    </citation>
    <scope>NUCLEOTIDE SEQUENCE</scope>
    <source>
        <strain evidence="3">ChiHjej11B10-19426</strain>
    </source>
</reference>
<keyword evidence="2" id="KW-1133">Transmembrane helix</keyword>
<dbReference type="EMBL" id="DXCC01000007">
    <property type="protein sequence ID" value="HIZ14832.1"/>
    <property type="molecule type" value="Genomic_DNA"/>
</dbReference>
<keyword evidence="2" id="KW-0812">Transmembrane</keyword>
<proteinExistence type="predicted"/>
<organism evidence="3 4">
    <name type="scientific">Candidatus Tidjanibacter faecipullorum</name>
    <dbReference type="NCBI Taxonomy" id="2838766"/>
    <lineage>
        <taxon>Bacteria</taxon>
        <taxon>Pseudomonadati</taxon>
        <taxon>Bacteroidota</taxon>
        <taxon>Bacteroidia</taxon>
        <taxon>Bacteroidales</taxon>
        <taxon>Rikenellaceae</taxon>
        <taxon>Tidjanibacter</taxon>
    </lineage>
</organism>
<dbReference type="InterPro" id="IPR045755">
    <property type="entry name" value="FtsL-like"/>
</dbReference>
<dbReference type="Pfam" id="PF19579">
    <property type="entry name" value="FtsL_2"/>
    <property type="match status" value="1"/>
</dbReference>
<feature type="compositionally biased region" description="Basic and acidic residues" evidence="1">
    <location>
        <begin position="1"/>
        <end position="17"/>
    </location>
</feature>
<sequence length="134" mass="15772">MRKTEPIADTPEQDRKPLGIVGQEEQKQPRSKAARAAREVITGDFMGDSRFRRWYPLACYCILLVFLYIAHTFNFQRLQRSEIQQRMELNNERSRAMVFSSMRMNASRHSRIVEEIERRGLNLEESTVPPKTVK</sequence>
<reference evidence="3" key="2">
    <citation type="submission" date="2021-04" db="EMBL/GenBank/DDBJ databases">
        <authorList>
            <person name="Gilroy R."/>
        </authorList>
    </citation>
    <scope>NUCLEOTIDE SEQUENCE</scope>
    <source>
        <strain evidence="3">ChiHjej11B10-19426</strain>
    </source>
</reference>
<accession>A0A9D2DDF9</accession>
<dbReference type="Proteomes" id="UP000824014">
    <property type="component" value="Unassembled WGS sequence"/>
</dbReference>
<evidence type="ECO:0000313" key="3">
    <source>
        <dbReference type="EMBL" id="HIZ14832.1"/>
    </source>
</evidence>
<name>A0A9D2DDF9_9BACT</name>
<feature type="region of interest" description="Disordered" evidence="1">
    <location>
        <begin position="1"/>
        <end position="35"/>
    </location>
</feature>
<evidence type="ECO:0000313" key="4">
    <source>
        <dbReference type="Proteomes" id="UP000824014"/>
    </source>
</evidence>
<keyword evidence="2" id="KW-0472">Membrane</keyword>